<keyword evidence="14" id="KW-1185">Reference proteome</keyword>
<keyword evidence="8" id="KW-1194">Viral DNA replication</keyword>
<evidence type="ECO:0000259" key="11">
    <source>
        <dbReference type="SMART" id="SM00474"/>
    </source>
</evidence>
<organism evidence="13 14">
    <name type="scientific">Proteus phage Stubb</name>
    <dbReference type="NCBI Taxonomy" id="2315597"/>
    <lineage>
        <taxon>Viruses</taxon>
        <taxon>Duplodnaviria</taxon>
        <taxon>Heunggongvirae</taxon>
        <taxon>Uroviricota</taxon>
        <taxon>Caudoviricetes</taxon>
        <taxon>Demerecviridae</taxon>
        <taxon>Novosibvirus</taxon>
        <taxon>Novosibvirus stubb</taxon>
    </lineage>
</organism>
<dbReference type="InterPro" id="IPR001098">
    <property type="entry name" value="DNA-dir_DNA_pol_A_palm_dom"/>
</dbReference>
<dbReference type="EMBL" id="MH830339">
    <property type="protein sequence ID" value="AYJ73258.1"/>
    <property type="molecule type" value="Genomic_DNA"/>
</dbReference>
<keyword evidence="9" id="KW-0238">DNA-binding</keyword>
<dbReference type="InterPro" id="IPR002562">
    <property type="entry name" value="3'-5'_exonuclease_dom"/>
</dbReference>
<comment type="similarity">
    <text evidence="1">Belongs to the DNA polymerase type-A family.</text>
</comment>
<evidence type="ECO:0000256" key="9">
    <source>
        <dbReference type="ARBA" id="ARBA00023125"/>
    </source>
</evidence>
<dbReference type="InterPro" id="IPR043502">
    <property type="entry name" value="DNA/RNA_pol_sf"/>
</dbReference>
<gene>
    <name evidence="13" type="ORF">CPT_Stubb_142</name>
</gene>
<dbReference type="PANTHER" id="PTHR10133">
    <property type="entry name" value="DNA POLYMERASE I"/>
    <property type="match status" value="1"/>
</dbReference>
<dbReference type="Gene3D" id="1.20.1060.10">
    <property type="entry name" value="Taq DNA Polymerase, Chain T, domain 4"/>
    <property type="match status" value="1"/>
</dbReference>
<keyword evidence="6" id="KW-0235">DNA replication</keyword>
<evidence type="ECO:0000313" key="14">
    <source>
        <dbReference type="Proteomes" id="UP000269143"/>
    </source>
</evidence>
<dbReference type="GO" id="GO:0006302">
    <property type="term" value="P:double-strand break repair"/>
    <property type="evidence" value="ECO:0007669"/>
    <property type="project" value="TreeGrafter"/>
</dbReference>
<evidence type="ECO:0000256" key="7">
    <source>
        <dbReference type="ARBA" id="ARBA00022932"/>
    </source>
</evidence>
<feature type="domain" description="DNA-directed DNA polymerase family A palm" evidence="12">
    <location>
        <begin position="508"/>
        <end position="744"/>
    </location>
</feature>
<evidence type="ECO:0000259" key="12">
    <source>
        <dbReference type="SMART" id="SM00482"/>
    </source>
</evidence>
<evidence type="ECO:0000256" key="1">
    <source>
        <dbReference type="ARBA" id="ARBA00007705"/>
    </source>
</evidence>
<sequence>MKIALVDKCPSNTNYSRHFGIPDLHVFHMTDVSVKKVYKKDITIGTPQNPFNPHDYDFVILIGADPFKHFTKRTGISDYTGKLVEDQGYAGWIPSISPAQLHFKPEMRPVFEETVNNIDKIITGKLTAPKPGNYRPIVDEQDAFDYVNMLVTMTNPATTPLAFDSETSGLYARNCYVLGLSISHEEYQGVYIDADVISERVTHKIQVLFDQKDRPIVFHNLKFDQHMYTYHFGLSYEKAYDEKRLHDTMLIHYILDERKGTHGLKQLAMNYTDMGDYDFELDKFKEDYCKKHKIKKADFTYDLIPFDIMWPYASKDTDATLRIFNKFYPKIVANPQFLSLYQTIIMPGCRFLQRVEDRGVPINVQRLNLAHQLLTDKLNEYVRKLYEFEEVQILEREQGARFNPNSVVQLRVLLFDILGLTPTGKLTEAGAISTDAESLMEIAEQHPIANILLQIRKTTKLISTYVEKVLQSIDSDGRIRTGFHLHTTTSGRLSSSGKMNLQQLPRDESIIKGCIYAPPGYKVVAYDLTTAEIYYAAVLSGDKNMQQVFINMTRDPDTYPDFHATIAHMVFKLPCEPREVKKLFPALRQAAKAISFGILYGSGPAKVAEAVNEALLEQSAKTGEPFEPCTPAKANEYIADYFNKFTELKRWIDRSHEQIKQFGFIYSHYGRKRRLLNINSEDRGIASGEVRSGFNAIIQGASSDSLLLGAIHADLEIERLGLLKEMQIIMLVHDSVVAIVREDLIDQYSEILIRNIQEDRGLSIKGCPIGVGMDSEEGGSVDYSCGKLRSQHPAIAVIGDPDFEATMRSVMERIAEVGAEDIVSSIENKRNLETIEEQFPELKKIIWGCDNFRAEWNFLVEGNFPWLPKLNEVA</sequence>
<evidence type="ECO:0000256" key="3">
    <source>
        <dbReference type="ARBA" id="ARBA00015749"/>
    </source>
</evidence>
<accession>A0A3B8DXD8</accession>
<dbReference type="GO" id="GO:0039693">
    <property type="term" value="P:viral DNA genome replication"/>
    <property type="evidence" value="ECO:0007669"/>
    <property type="project" value="UniProtKB-KW"/>
</dbReference>
<evidence type="ECO:0000313" key="13">
    <source>
        <dbReference type="EMBL" id="AYJ73258.1"/>
    </source>
</evidence>
<dbReference type="SMART" id="SM00482">
    <property type="entry name" value="POLAc"/>
    <property type="match status" value="1"/>
</dbReference>
<dbReference type="Pfam" id="PF00476">
    <property type="entry name" value="DNA_pol_A"/>
    <property type="match status" value="1"/>
</dbReference>
<dbReference type="InterPro" id="IPR012337">
    <property type="entry name" value="RNaseH-like_sf"/>
</dbReference>
<dbReference type="GO" id="GO:0006261">
    <property type="term" value="P:DNA-templated DNA replication"/>
    <property type="evidence" value="ECO:0007669"/>
    <property type="project" value="InterPro"/>
</dbReference>
<evidence type="ECO:0000256" key="8">
    <source>
        <dbReference type="ARBA" id="ARBA00023109"/>
    </source>
</evidence>
<evidence type="ECO:0000256" key="5">
    <source>
        <dbReference type="ARBA" id="ARBA00022695"/>
    </source>
</evidence>
<dbReference type="Pfam" id="PF01612">
    <property type="entry name" value="DNA_pol_A_exo1"/>
    <property type="match status" value="1"/>
</dbReference>
<dbReference type="InterPro" id="IPR036397">
    <property type="entry name" value="RNaseH_sf"/>
</dbReference>
<keyword evidence="4" id="KW-0808">Transferase</keyword>
<name>A0A3B8DXD8_9CAUD</name>
<keyword evidence="7" id="KW-0239">DNA-directed DNA polymerase</keyword>
<dbReference type="PRINTS" id="PR00868">
    <property type="entry name" value="DNAPOLI"/>
</dbReference>
<dbReference type="Gene3D" id="3.30.70.370">
    <property type="match status" value="1"/>
</dbReference>
<dbReference type="SMART" id="SM00474">
    <property type="entry name" value="35EXOc"/>
    <property type="match status" value="1"/>
</dbReference>
<keyword evidence="5" id="KW-0548">Nucleotidyltransferase</keyword>
<dbReference type="GO" id="GO:0008408">
    <property type="term" value="F:3'-5' exonuclease activity"/>
    <property type="evidence" value="ECO:0007669"/>
    <property type="project" value="InterPro"/>
</dbReference>
<dbReference type="GO" id="GO:0003887">
    <property type="term" value="F:DNA-directed DNA polymerase activity"/>
    <property type="evidence" value="ECO:0007669"/>
    <property type="project" value="UniProtKB-KW"/>
</dbReference>
<dbReference type="InterPro" id="IPR019760">
    <property type="entry name" value="DNA-dir_DNA_pol_A_CS"/>
</dbReference>
<proteinExistence type="inferred from homology"/>
<feature type="domain" description="3'-5' exonuclease" evidence="11">
    <location>
        <begin position="134"/>
        <end position="332"/>
    </location>
</feature>
<dbReference type="Gene3D" id="3.30.420.10">
    <property type="entry name" value="Ribonuclease H-like superfamily/Ribonuclease H"/>
    <property type="match status" value="1"/>
</dbReference>
<dbReference type="InterPro" id="IPR002298">
    <property type="entry name" value="DNA_polymerase_A"/>
</dbReference>
<protein>
    <recommendedName>
        <fullName evidence="3">DNA polymerase</fullName>
        <ecNumber evidence="2">2.7.7.7</ecNumber>
    </recommendedName>
</protein>
<evidence type="ECO:0000256" key="2">
    <source>
        <dbReference type="ARBA" id="ARBA00012417"/>
    </source>
</evidence>
<comment type="catalytic activity">
    <reaction evidence="10">
        <text>DNA(n) + a 2'-deoxyribonucleoside 5'-triphosphate = DNA(n+1) + diphosphate</text>
        <dbReference type="Rhea" id="RHEA:22508"/>
        <dbReference type="Rhea" id="RHEA-COMP:17339"/>
        <dbReference type="Rhea" id="RHEA-COMP:17340"/>
        <dbReference type="ChEBI" id="CHEBI:33019"/>
        <dbReference type="ChEBI" id="CHEBI:61560"/>
        <dbReference type="ChEBI" id="CHEBI:173112"/>
        <dbReference type="EC" id="2.7.7.7"/>
    </reaction>
</comment>
<dbReference type="PROSITE" id="PS00447">
    <property type="entry name" value="DNA_POLYMERASE_A"/>
    <property type="match status" value="1"/>
</dbReference>
<dbReference type="Proteomes" id="UP000269143">
    <property type="component" value="Segment"/>
</dbReference>
<evidence type="ECO:0000256" key="6">
    <source>
        <dbReference type="ARBA" id="ARBA00022705"/>
    </source>
</evidence>
<dbReference type="Gene3D" id="1.10.150.20">
    <property type="entry name" value="5' to 3' exonuclease, C-terminal subdomain"/>
    <property type="match status" value="1"/>
</dbReference>
<reference evidence="14" key="1">
    <citation type="submission" date="2018-09" db="EMBL/GenBank/DDBJ databases">
        <title>Complete genome of Proteus mirabilis phage Stubb.</title>
        <authorList>
            <person name="Bourgeois T.A."/>
            <person name="Lessor L."/>
            <person name="O'Leary C.J."/>
            <person name="Liu M."/>
        </authorList>
    </citation>
    <scope>NUCLEOTIDE SEQUENCE [LARGE SCALE GENOMIC DNA]</scope>
</reference>
<dbReference type="GO" id="GO:0003677">
    <property type="term" value="F:DNA binding"/>
    <property type="evidence" value="ECO:0007669"/>
    <property type="project" value="UniProtKB-KW"/>
</dbReference>
<dbReference type="PANTHER" id="PTHR10133:SF27">
    <property type="entry name" value="DNA POLYMERASE NU"/>
    <property type="match status" value="1"/>
</dbReference>
<dbReference type="SUPFAM" id="SSF56672">
    <property type="entry name" value="DNA/RNA polymerases"/>
    <property type="match status" value="1"/>
</dbReference>
<evidence type="ECO:0000256" key="10">
    <source>
        <dbReference type="ARBA" id="ARBA00049244"/>
    </source>
</evidence>
<dbReference type="SUPFAM" id="SSF53098">
    <property type="entry name" value="Ribonuclease H-like"/>
    <property type="match status" value="1"/>
</dbReference>
<evidence type="ECO:0000256" key="4">
    <source>
        <dbReference type="ARBA" id="ARBA00022679"/>
    </source>
</evidence>
<dbReference type="EC" id="2.7.7.7" evidence="2"/>